<name>A0ABR6ZIT6_9BURK</name>
<dbReference type="RefSeq" id="WP_186957331.1">
    <property type="nucleotide sequence ID" value="NZ_JACOFX010000058.1"/>
</dbReference>
<reference evidence="3 4" key="1">
    <citation type="submission" date="2020-08" db="EMBL/GenBank/DDBJ databases">
        <title>Novel species isolated from subtropical streams in China.</title>
        <authorList>
            <person name="Lu H."/>
        </authorList>
    </citation>
    <scope>NUCLEOTIDE SEQUENCE [LARGE SCALE GENOMIC DNA]</scope>
    <source>
        <strain evidence="3 4">NL8W</strain>
    </source>
</reference>
<dbReference type="PANTHER" id="PTHR30007">
    <property type="entry name" value="PHP DOMAIN PROTEIN"/>
    <property type="match status" value="1"/>
</dbReference>
<dbReference type="Pfam" id="PF01609">
    <property type="entry name" value="DDE_Tnp_1"/>
    <property type="match status" value="1"/>
</dbReference>
<evidence type="ECO:0000313" key="3">
    <source>
        <dbReference type="EMBL" id="MBC3911632.1"/>
    </source>
</evidence>
<organism evidence="3 4">
    <name type="scientific">Undibacterium umbellatum</name>
    <dbReference type="NCBI Taxonomy" id="2762300"/>
    <lineage>
        <taxon>Bacteria</taxon>
        <taxon>Pseudomonadati</taxon>
        <taxon>Pseudomonadota</taxon>
        <taxon>Betaproteobacteria</taxon>
        <taxon>Burkholderiales</taxon>
        <taxon>Oxalobacteraceae</taxon>
        <taxon>Undibacterium</taxon>
    </lineage>
</organism>
<evidence type="ECO:0000313" key="4">
    <source>
        <dbReference type="Proteomes" id="UP000646911"/>
    </source>
</evidence>
<dbReference type="InterPro" id="IPR002559">
    <property type="entry name" value="Transposase_11"/>
</dbReference>
<evidence type="ECO:0000259" key="1">
    <source>
        <dbReference type="Pfam" id="PF01609"/>
    </source>
</evidence>
<keyword evidence="4" id="KW-1185">Reference proteome</keyword>
<sequence>MRKAYPSDISREQFAKIEDILLSARKKTKPRQVDLYDVFCAVLYVLKSGCQWDMMPSDFPPKSTVYTYFKQWKEKPLGSELSLLEQALKKNQVGAARTKHGRNVHSTFLIVDAQSVKNTDTAKHKGYDAGKKISGIKRHIAVDTEGLPHAIAVTTADITDRKGALEAFEQHKHSLGKVASVLVDGGYTGRPFAEGVHQILGASVQVAKRNELHTFSVMPQRWVVERSFAWLEKCHRLWKNCERQLNTSLQFVNLAFLTLLLRRG</sequence>
<comment type="caution">
    <text evidence="3">The sequence shown here is derived from an EMBL/GenBank/DDBJ whole genome shotgun (WGS) entry which is preliminary data.</text>
</comment>
<feature type="domain" description="Transposase IS4-like" evidence="1">
    <location>
        <begin position="107"/>
        <end position="258"/>
    </location>
</feature>
<dbReference type="EMBL" id="JACOFX010000058">
    <property type="protein sequence ID" value="MBC3911632.1"/>
    <property type="molecule type" value="Genomic_DNA"/>
</dbReference>
<dbReference type="NCBIfam" id="NF033580">
    <property type="entry name" value="transpos_IS5_3"/>
    <property type="match status" value="1"/>
</dbReference>
<protein>
    <submittedName>
        <fullName evidence="3">IS5 family transposase</fullName>
    </submittedName>
</protein>
<gene>
    <name evidence="3" type="ORF">H8L47_29145</name>
</gene>
<dbReference type="InterPro" id="IPR025161">
    <property type="entry name" value="IS402-like_dom"/>
</dbReference>
<proteinExistence type="predicted"/>
<dbReference type="Pfam" id="PF13340">
    <property type="entry name" value="DUF4096"/>
    <property type="match status" value="1"/>
</dbReference>
<dbReference type="PANTHER" id="PTHR30007:SF0">
    <property type="entry name" value="TRANSPOSASE"/>
    <property type="match status" value="1"/>
</dbReference>
<dbReference type="Proteomes" id="UP000646911">
    <property type="component" value="Unassembled WGS sequence"/>
</dbReference>
<feature type="domain" description="Insertion element IS402-like" evidence="2">
    <location>
        <begin position="10"/>
        <end position="75"/>
    </location>
</feature>
<evidence type="ECO:0000259" key="2">
    <source>
        <dbReference type="Pfam" id="PF13340"/>
    </source>
</evidence>
<accession>A0ABR6ZIT6</accession>